<feature type="signal peptide" evidence="1">
    <location>
        <begin position="1"/>
        <end position="21"/>
    </location>
</feature>
<dbReference type="Pfam" id="PF12388">
    <property type="entry name" value="Peptidase_M57"/>
    <property type="match status" value="1"/>
</dbReference>
<evidence type="ECO:0000256" key="1">
    <source>
        <dbReference type="SAM" id="SignalP"/>
    </source>
</evidence>
<sequence length="279" mass="29584">MKNKRILFLSALCALMVGIYACKKNVSTSPQETETKSDISANVLAQIKDLGFSTENARVVDGGYLVEGDILLTQANLSEKADNTALSIAETEQYRTTNTVKNLPRVITVSVTNLPTVYSNAVNEMITRYNSLGLRITFQRAAAGTTGNINVIGFNEGPSGGFITLGSAGFPTSSGQPFNQIKMNTNAAAYGSNPNLLYLASVIQHEVGHCIGLRHTDYMNRAFSCGSAGAGNEGQSTVGAIQIPGTPSTPDAASFMLACSNGGNRTFNANDKIALDYLY</sequence>
<keyword evidence="2" id="KW-0482">Metalloprotease</keyword>
<dbReference type="InterPro" id="IPR024079">
    <property type="entry name" value="MetalloPept_cat_dom_sf"/>
</dbReference>
<keyword evidence="1" id="KW-0732">Signal</keyword>
<reference evidence="2" key="1">
    <citation type="submission" date="2022-12" db="EMBL/GenBank/DDBJ databases">
        <title>Genome sequence of HCMS5-2.</title>
        <authorList>
            <person name="Woo H."/>
        </authorList>
    </citation>
    <scope>NUCLEOTIDE SEQUENCE</scope>
    <source>
        <strain evidence="2">HCMS5-2</strain>
    </source>
</reference>
<feature type="chain" id="PRO_5045840904" evidence="1">
    <location>
        <begin position="22"/>
        <end position="279"/>
    </location>
</feature>
<keyword evidence="3" id="KW-1185">Reference proteome</keyword>
<dbReference type="InterPro" id="IPR024653">
    <property type="entry name" value="Peptidase_M10/M27/M57"/>
</dbReference>
<dbReference type="SUPFAM" id="SSF55486">
    <property type="entry name" value="Metalloproteases ('zincins'), catalytic domain"/>
    <property type="match status" value="1"/>
</dbReference>
<evidence type="ECO:0000313" key="2">
    <source>
        <dbReference type="EMBL" id="MCZ4245033.1"/>
    </source>
</evidence>
<proteinExistence type="predicted"/>
<comment type="caution">
    <text evidence="2">The sequence shown here is derived from an EMBL/GenBank/DDBJ whole genome shotgun (WGS) entry which is preliminary data.</text>
</comment>
<dbReference type="PROSITE" id="PS51257">
    <property type="entry name" value="PROKAR_LIPOPROTEIN"/>
    <property type="match status" value="1"/>
</dbReference>
<dbReference type="EMBL" id="JAPWGM010000004">
    <property type="protein sequence ID" value="MCZ4245033.1"/>
    <property type="molecule type" value="Genomic_DNA"/>
</dbReference>
<gene>
    <name evidence="2" type="ORF">O0955_13550</name>
</gene>
<organism evidence="2 3">
    <name type="scientific">Pedobacter punctiformis</name>
    <dbReference type="NCBI Taxonomy" id="3004097"/>
    <lineage>
        <taxon>Bacteria</taxon>
        <taxon>Pseudomonadati</taxon>
        <taxon>Bacteroidota</taxon>
        <taxon>Sphingobacteriia</taxon>
        <taxon>Sphingobacteriales</taxon>
        <taxon>Sphingobacteriaceae</taxon>
        <taxon>Pedobacter</taxon>
    </lineage>
</organism>
<evidence type="ECO:0000313" key="3">
    <source>
        <dbReference type="Proteomes" id="UP001144347"/>
    </source>
</evidence>
<dbReference type="RefSeq" id="WP_269428085.1">
    <property type="nucleotide sequence ID" value="NZ_JAPWGM010000004.1"/>
</dbReference>
<keyword evidence="2" id="KW-0645">Protease</keyword>
<accession>A0ABT4LAV1</accession>
<protein>
    <submittedName>
        <fullName evidence="2">M57 family metalloprotease</fullName>
    </submittedName>
</protein>
<dbReference type="Proteomes" id="UP001144347">
    <property type="component" value="Unassembled WGS sequence"/>
</dbReference>
<keyword evidence="2" id="KW-0378">Hydrolase</keyword>
<name>A0ABT4LAV1_9SPHI</name>
<dbReference type="GO" id="GO:0008237">
    <property type="term" value="F:metallopeptidase activity"/>
    <property type="evidence" value="ECO:0007669"/>
    <property type="project" value="UniProtKB-KW"/>
</dbReference>
<dbReference type="Gene3D" id="3.40.390.10">
    <property type="entry name" value="Collagenase (Catalytic Domain)"/>
    <property type="match status" value="1"/>
</dbReference>